<dbReference type="Gene3D" id="3.50.30.30">
    <property type="match status" value="1"/>
</dbReference>
<dbReference type="GO" id="GO:0006508">
    <property type="term" value="P:proteolysis"/>
    <property type="evidence" value="ECO:0007669"/>
    <property type="project" value="UniProtKB-KW"/>
</dbReference>
<keyword evidence="14" id="KW-1185">Reference proteome</keyword>
<feature type="domain" description="Inhibitor I9" evidence="11">
    <location>
        <begin position="41"/>
        <end position="125"/>
    </location>
</feature>
<dbReference type="AlphaFoldDB" id="A0A8T0HEA1"/>
<gene>
    <name evidence="13" type="ORF">KC19_6G030000</name>
</gene>
<organism evidence="13 14">
    <name type="scientific">Ceratodon purpureus</name>
    <name type="common">Fire moss</name>
    <name type="synonym">Dicranum purpureum</name>
    <dbReference type="NCBI Taxonomy" id="3225"/>
    <lineage>
        <taxon>Eukaryota</taxon>
        <taxon>Viridiplantae</taxon>
        <taxon>Streptophyta</taxon>
        <taxon>Embryophyta</taxon>
        <taxon>Bryophyta</taxon>
        <taxon>Bryophytina</taxon>
        <taxon>Bryopsida</taxon>
        <taxon>Dicranidae</taxon>
        <taxon>Pseudoditrichales</taxon>
        <taxon>Ditrichaceae</taxon>
        <taxon>Ceratodon</taxon>
    </lineage>
</organism>
<dbReference type="Gene3D" id="3.30.70.80">
    <property type="entry name" value="Peptidase S8 propeptide/proteinase inhibitor I9"/>
    <property type="match status" value="1"/>
</dbReference>
<evidence type="ECO:0000259" key="12">
    <source>
        <dbReference type="Pfam" id="PF17766"/>
    </source>
</evidence>
<dbReference type="InterPro" id="IPR034197">
    <property type="entry name" value="Peptidases_S8_3"/>
</dbReference>
<dbReference type="Gene3D" id="3.40.50.200">
    <property type="entry name" value="Peptidase S8/S53 domain"/>
    <property type="match status" value="1"/>
</dbReference>
<evidence type="ECO:0000256" key="3">
    <source>
        <dbReference type="ARBA" id="ARBA00022670"/>
    </source>
</evidence>
<comment type="subcellular location">
    <subcellularLocation>
        <location evidence="1">Secreted</location>
    </subcellularLocation>
</comment>
<comment type="similarity">
    <text evidence="2 8 9">Belongs to the peptidase S8 family.</text>
</comment>
<evidence type="ECO:0000256" key="5">
    <source>
        <dbReference type="ARBA" id="ARBA00022825"/>
    </source>
</evidence>
<keyword evidence="3 8" id="KW-0645">Protease</keyword>
<dbReference type="PROSITE" id="PS00137">
    <property type="entry name" value="SUBTILASE_HIS"/>
    <property type="match status" value="1"/>
</dbReference>
<dbReference type="Pfam" id="PF17766">
    <property type="entry name" value="fn3_6"/>
    <property type="match status" value="1"/>
</dbReference>
<dbReference type="PROSITE" id="PS00136">
    <property type="entry name" value="SUBTILASE_ASP"/>
    <property type="match status" value="1"/>
</dbReference>
<evidence type="ECO:0000256" key="2">
    <source>
        <dbReference type="ARBA" id="ARBA00011073"/>
    </source>
</evidence>
<dbReference type="PANTHER" id="PTHR10795">
    <property type="entry name" value="PROPROTEIN CONVERTASE SUBTILISIN/KEXIN"/>
    <property type="match status" value="1"/>
</dbReference>
<dbReference type="CDD" id="cd04852">
    <property type="entry name" value="Peptidases_S8_3"/>
    <property type="match status" value="1"/>
</dbReference>
<protein>
    <recommendedName>
        <fullName evidence="15">Peptidase S8/S53 domain-containing protein</fullName>
    </recommendedName>
</protein>
<accession>A0A8T0HEA1</accession>
<evidence type="ECO:0000256" key="8">
    <source>
        <dbReference type="PROSITE-ProRule" id="PRU01240"/>
    </source>
</evidence>
<dbReference type="InterPro" id="IPR037045">
    <property type="entry name" value="S8pro/Inhibitor_I9_sf"/>
</dbReference>
<comment type="caution">
    <text evidence="13">The sequence shown here is derived from an EMBL/GenBank/DDBJ whole genome shotgun (WGS) entry which is preliminary data.</text>
</comment>
<dbReference type="InterPro" id="IPR045051">
    <property type="entry name" value="SBT"/>
</dbReference>
<dbReference type="Pfam" id="PF05922">
    <property type="entry name" value="Inhibitor_I9"/>
    <property type="match status" value="1"/>
</dbReference>
<dbReference type="InterPro" id="IPR022398">
    <property type="entry name" value="Peptidase_S8_His-AS"/>
</dbReference>
<evidence type="ECO:0000313" key="13">
    <source>
        <dbReference type="EMBL" id="KAG0568574.1"/>
    </source>
</evidence>
<dbReference type="PRINTS" id="PR00723">
    <property type="entry name" value="SUBTILISIN"/>
</dbReference>
<evidence type="ECO:0000256" key="6">
    <source>
        <dbReference type="ARBA" id="ARBA00023180"/>
    </source>
</evidence>
<keyword evidence="6" id="KW-0325">Glycoprotein</keyword>
<dbReference type="Pfam" id="PF00082">
    <property type="entry name" value="Peptidase_S8"/>
    <property type="match status" value="1"/>
</dbReference>
<reference evidence="13 14" key="1">
    <citation type="submission" date="2020-06" db="EMBL/GenBank/DDBJ databases">
        <title>WGS assembly of Ceratodon purpureus strain R40.</title>
        <authorList>
            <person name="Carey S.B."/>
            <person name="Jenkins J."/>
            <person name="Shu S."/>
            <person name="Lovell J.T."/>
            <person name="Sreedasyam A."/>
            <person name="Maumus F."/>
            <person name="Tiley G.P."/>
            <person name="Fernandez-Pozo N."/>
            <person name="Barry K."/>
            <person name="Chen C."/>
            <person name="Wang M."/>
            <person name="Lipzen A."/>
            <person name="Daum C."/>
            <person name="Saski C.A."/>
            <person name="Payton A.C."/>
            <person name="Mcbreen J.C."/>
            <person name="Conrad R.E."/>
            <person name="Kollar L.M."/>
            <person name="Olsson S."/>
            <person name="Huttunen S."/>
            <person name="Landis J.B."/>
            <person name="Wickett N.J."/>
            <person name="Johnson M.G."/>
            <person name="Rensing S.A."/>
            <person name="Grimwood J."/>
            <person name="Schmutz J."/>
            <person name="Mcdaniel S.F."/>
        </authorList>
    </citation>
    <scope>NUCLEOTIDE SEQUENCE [LARGE SCALE GENOMIC DNA]</scope>
    <source>
        <strain evidence="13 14">R40</strain>
    </source>
</reference>
<dbReference type="InterPro" id="IPR036852">
    <property type="entry name" value="Peptidase_S8/S53_dom_sf"/>
</dbReference>
<keyword evidence="4 8" id="KW-0378">Hydrolase</keyword>
<feature type="domain" description="Subtilisin-like protease fibronectin type-III" evidence="12">
    <location>
        <begin position="728"/>
        <end position="824"/>
    </location>
</feature>
<evidence type="ECO:0000256" key="7">
    <source>
        <dbReference type="PIRSR" id="PIRSR615500-1"/>
    </source>
</evidence>
<dbReference type="InterPro" id="IPR023827">
    <property type="entry name" value="Peptidase_S8_Asp-AS"/>
</dbReference>
<feature type="active site" description="Charge relay system" evidence="7 8">
    <location>
        <position position="163"/>
    </location>
</feature>
<evidence type="ECO:0008006" key="15">
    <source>
        <dbReference type="Google" id="ProtNLM"/>
    </source>
</evidence>
<dbReference type="Gene3D" id="2.60.40.2310">
    <property type="match status" value="1"/>
</dbReference>
<dbReference type="SUPFAM" id="SSF52743">
    <property type="entry name" value="Subtilisin-like"/>
    <property type="match status" value="1"/>
</dbReference>
<dbReference type="InterPro" id="IPR000209">
    <property type="entry name" value="Peptidase_S8/S53_dom"/>
</dbReference>
<feature type="active site" description="Charge relay system" evidence="7 8">
    <location>
        <position position="238"/>
    </location>
</feature>
<dbReference type="InterPro" id="IPR041469">
    <property type="entry name" value="Subtilisin-like_FN3"/>
</dbReference>
<evidence type="ECO:0000313" key="14">
    <source>
        <dbReference type="Proteomes" id="UP000822688"/>
    </source>
</evidence>
<evidence type="ECO:0000256" key="4">
    <source>
        <dbReference type="ARBA" id="ARBA00022801"/>
    </source>
</evidence>
<dbReference type="EMBL" id="CM026427">
    <property type="protein sequence ID" value="KAG0568574.1"/>
    <property type="molecule type" value="Genomic_DNA"/>
</dbReference>
<dbReference type="GO" id="GO:0004252">
    <property type="term" value="F:serine-type endopeptidase activity"/>
    <property type="evidence" value="ECO:0007669"/>
    <property type="project" value="UniProtKB-UniRule"/>
</dbReference>
<evidence type="ECO:0000259" key="11">
    <source>
        <dbReference type="Pfam" id="PF05922"/>
    </source>
</evidence>
<dbReference type="InterPro" id="IPR023828">
    <property type="entry name" value="Peptidase_S8_Ser-AS"/>
</dbReference>
<dbReference type="PROSITE" id="PS51892">
    <property type="entry name" value="SUBTILASE"/>
    <property type="match status" value="1"/>
</dbReference>
<sequence length="829" mass="87388">MGRKKLQLGDPGKCNCISIRCTLLLWTALAAWCVSVVNGEVYMIMFNEKTLAQQYATLGAQELDVSAQHDALLTSFLGTANDFRKVHDYNLVFNGVAVDLTESQVALLQSNDAVWRIVKDEVVTISTTHSPDYMRLSELPNGAWNTSGGVANAGEGIVIGVVDTGIYPEHPSFADDPVKPYTPLLTYKGTCATDLRAPNGFCNGKIVGAQYFFATARIVNPANATDPDLNSPFDSNGHGSHCAGTAAGNYGVPVIVQNQNFGNASGTAPRARIAVYKALDKQGQGYTSDIIKAIDQAVIDGVNVLSLSLGSNSAAVGNVTYTQSFQLACLGALKNGVICVHAAGNTGPGTSTVTSFSPWITSVGATTTDRVYPSYLYTGDGRNYSGQGLTPPTPGSLSYPLIKASNAIVVGGIKDPNFDCADPSILNNVLIQGKILVCSWNGVEGSFSGSMSNFSRVAAQTSGAVGVVLLIAGQYYETSSPASWYFNDFPAIAVWGLASYQSFNTYYLAASQNAAGATGWLSGGNKAVYTGAFPKIAPFSSRGPNIFYGVENPLPTATPVADVLKPNIVAPGVDIWSAWSPVSVMEKPYLFRGQQWSMISGTSMAAPHISGISAMIKQKYPTWSPSAIASALSTTANPFGLNNATLVAYDVERNLFGDAIAQLKRPGNAFDFGNGFVDAKAALDPGLIFDATYADYIKFLCSERLLGSAAVYANTLETCPVDPGLSSDLNLPSITIGNLTTSRVVPRTVTNVGLLETYTAYIIKPAGVEVAVVPANFTIAAAATQVLTVTLTALSNSIYVNQSSFGAIYLQGSLGHKVQVPVTVTYKQV</sequence>
<feature type="active site" description="Charge relay system" evidence="7 8">
    <location>
        <position position="603"/>
    </location>
</feature>
<dbReference type="InterPro" id="IPR015500">
    <property type="entry name" value="Peptidase_S8_subtilisin-rel"/>
</dbReference>
<evidence type="ECO:0000259" key="10">
    <source>
        <dbReference type="Pfam" id="PF00082"/>
    </source>
</evidence>
<name>A0A8T0HEA1_CERPU</name>
<dbReference type="InterPro" id="IPR010259">
    <property type="entry name" value="S8pro/Inhibitor_I9"/>
</dbReference>
<evidence type="ECO:0000256" key="9">
    <source>
        <dbReference type="RuleBase" id="RU003355"/>
    </source>
</evidence>
<dbReference type="Proteomes" id="UP000822688">
    <property type="component" value="Chromosome 6"/>
</dbReference>
<keyword evidence="5 8" id="KW-0720">Serine protease</keyword>
<dbReference type="PROSITE" id="PS00138">
    <property type="entry name" value="SUBTILASE_SER"/>
    <property type="match status" value="1"/>
</dbReference>
<proteinExistence type="inferred from homology"/>
<dbReference type="GO" id="GO:0005576">
    <property type="term" value="C:extracellular region"/>
    <property type="evidence" value="ECO:0007669"/>
    <property type="project" value="UniProtKB-SubCell"/>
</dbReference>
<evidence type="ECO:0000256" key="1">
    <source>
        <dbReference type="ARBA" id="ARBA00004613"/>
    </source>
</evidence>
<feature type="domain" description="Peptidase S8/S53" evidence="10">
    <location>
        <begin position="154"/>
        <end position="674"/>
    </location>
</feature>